<dbReference type="InParanoid" id="G3IGK9"/>
<evidence type="ECO:0000313" key="3">
    <source>
        <dbReference type="Proteomes" id="UP000001075"/>
    </source>
</evidence>
<dbReference type="AlphaFoldDB" id="G3IGK9"/>
<sequence length="105" mass="11685">MATTRTKWRPALCEQASATTDQTPKAWVPARKIGRIPSCSLRMEGNEAAERAQLTSDLDMTAGKREPSAMLPPPRQQAERSKSTNVSASLPSARLFIPPPRFRHW</sequence>
<dbReference type="Proteomes" id="UP000001075">
    <property type="component" value="Unassembled WGS sequence"/>
</dbReference>
<protein>
    <submittedName>
        <fullName evidence="2">Uncharacterized protein</fullName>
    </submittedName>
</protein>
<organism evidence="2 3">
    <name type="scientific">Cricetulus griseus</name>
    <name type="common">Chinese hamster</name>
    <name type="synonym">Cricetulus barabensis griseus</name>
    <dbReference type="NCBI Taxonomy" id="10029"/>
    <lineage>
        <taxon>Eukaryota</taxon>
        <taxon>Metazoa</taxon>
        <taxon>Chordata</taxon>
        <taxon>Craniata</taxon>
        <taxon>Vertebrata</taxon>
        <taxon>Euteleostomi</taxon>
        <taxon>Mammalia</taxon>
        <taxon>Eutheria</taxon>
        <taxon>Euarchontoglires</taxon>
        <taxon>Glires</taxon>
        <taxon>Rodentia</taxon>
        <taxon>Myomorpha</taxon>
        <taxon>Muroidea</taxon>
        <taxon>Cricetidae</taxon>
        <taxon>Cricetinae</taxon>
        <taxon>Cricetulus</taxon>
    </lineage>
</organism>
<dbReference type="EMBL" id="JH002588">
    <property type="protein sequence ID" value="EGW11779.1"/>
    <property type="molecule type" value="Genomic_DNA"/>
</dbReference>
<gene>
    <name evidence="2" type="ORF">I79_022928</name>
</gene>
<proteinExistence type="predicted"/>
<evidence type="ECO:0000313" key="2">
    <source>
        <dbReference type="EMBL" id="EGW11779.1"/>
    </source>
</evidence>
<accession>G3IGK9</accession>
<name>G3IGK9_CRIGR</name>
<reference evidence="3" key="1">
    <citation type="journal article" date="2011" name="Nat. Biotechnol.">
        <title>The genomic sequence of the Chinese hamster ovary (CHO)-K1 cell line.</title>
        <authorList>
            <person name="Xu X."/>
            <person name="Nagarajan H."/>
            <person name="Lewis N.E."/>
            <person name="Pan S."/>
            <person name="Cai Z."/>
            <person name="Liu X."/>
            <person name="Chen W."/>
            <person name="Xie M."/>
            <person name="Wang W."/>
            <person name="Hammond S."/>
            <person name="Andersen M.R."/>
            <person name="Neff N."/>
            <person name="Passarelli B."/>
            <person name="Koh W."/>
            <person name="Fan H.C."/>
            <person name="Wang J."/>
            <person name="Gui Y."/>
            <person name="Lee K.H."/>
            <person name="Betenbaugh M.J."/>
            <person name="Quake S.R."/>
            <person name="Famili I."/>
            <person name="Palsson B.O."/>
            <person name="Wang J."/>
        </authorList>
    </citation>
    <scope>NUCLEOTIDE SEQUENCE [LARGE SCALE GENOMIC DNA]</scope>
    <source>
        <strain evidence="3">CHO K1 cell line</strain>
    </source>
</reference>
<evidence type="ECO:0000256" key="1">
    <source>
        <dbReference type="SAM" id="MobiDB-lite"/>
    </source>
</evidence>
<feature type="region of interest" description="Disordered" evidence="1">
    <location>
        <begin position="53"/>
        <end position="105"/>
    </location>
</feature>